<accession>A0A7U3ZLP5</accession>
<proteinExistence type="predicted"/>
<dbReference type="KEGG" id="rsi:Runsl_3120"/>
<keyword evidence="2" id="KW-1185">Reference proteome</keyword>
<evidence type="ECO:0000313" key="2">
    <source>
        <dbReference type="Proteomes" id="UP000000493"/>
    </source>
</evidence>
<dbReference type="AlphaFoldDB" id="A0A7U3ZLP5"/>
<reference evidence="1 2" key="2">
    <citation type="journal article" date="2012" name="Stand. Genomic Sci.">
        <title>Complete genome sequence of the aquatic bacterium Runella slithyformis type strain (LSU 4(T)).</title>
        <authorList>
            <person name="Copeland A."/>
            <person name="Zhang X."/>
            <person name="Misra M."/>
            <person name="Lapidus A."/>
            <person name="Nolan M."/>
            <person name="Lucas S."/>
            <person name="Deshpande S."/>
            <person name="Cheng J.F."/>
            <person name="Tapia R."/>
            <person name="Goodwin L.A."/>
            <person name="Pitluck S."/>
            <person name="Liolios K."/>
            <person name="Pagani I."/>
            <person name="Ivanova N."/>
            <person name="Mikhailova N."/>
            <person name="Pati A."/>
            <person name="Chen A."/>
            <person name="Palaniappan K."/>
            <person name="Land M."/>
            <person name="Hauser L."/>
            <person name="Pan C."/>
            <person name="Jeffries C.D."/>
            <person name="Detter J.C."/>
            <person name="Brambilla E.M."/>
            <person name="Rohde M."/>
            <person name="Djao O.D."/>
            <person name="Goker M."/>
            <person name="Sikorski J."/>
            <person name="Tindall B.J."/>
            <person name="Woyke T."/>
            <person name="Bristow J."/>
            <person name="Eisen J.A."/>
            <person name="Markowitz V."/>
            <person name="Hugenholtz P."/>
            <person name="Kyrpides N.C."/>
            <person name="Klenk H.P."/>
            <person name="Mavromatis K."/>
        </authorList>
    </citation>
    <scope>NUCLEOTIDE SEQUENCE [LARGE SCALE GENOMIC DNA]</scope>
    <source>
        <strain evidence="2">ATCC 29530 / DSM 19594 / LMG 11500 / NCIMB 11436 / LSU 4</strain>
    </source>
</reference>
<dbReference type="EMBL" id="CP002859">
    <property type="protein sequence ID" value="AEI49501.1"/>
    <property type="molecule type" value="Genomic_DNA"/>
</dbReference>
<gene>
    <name evidence="1" type="ordered locus">Runsl_3120</name>
</gene>
<protein>
    <submittedName>
        <fullName evidence="1">Uncharacterized protein</fullName>
    </submittedName>
</protein>
<evidence type="ECO:0000313" key="1">
    <source>
        <dbReference type="EMBL" id="AEI49501.1"/>
    </source>
</evidence>
<dbReference type="Proteomes" id="UP000000493">
    <property type="component" value="Chromosome"/>
</dbReference>
<organism evidence="1 2">
    <name type="scientific">Runella slithyformis (strain ATCC 29530 / DSM 19594 / LMG 11500 / NCIMB 11436 / LSU 4)</name>
    <dbReference type="NCBI Taxonomy" id="761193"/>
    <lineage>
        <taxon>Bacteria</taxon>
        <taxon>Pseudomonadati</taxon>
        <taxon>Bacteroidota</taxon>
        <taxon>Cytophagia</taxon>
        <taxon>Cytophagales</taxon>
        <taxon>Spirosomataceae</taxon>
        <taxon>Runella</taxon>
    </lineage>
</organism>
<name>A0A7U3ZLP5_RUNSL</name>
<sequence length="61" mass="7239">MRTYFYTSASFFLTLYPWEASEKALLDQAEKTSYTLRISTQNFTLVIIFTKQSAYLQHYPN</sequence>
<reference evidence="2" key="1">
    <citation type="submission" date="2011-06" db="EMBL/GenBank/DDBJ databases">
        <title>The complete genome of chromosome of Runella slithyformis DSM 19594.</title>
        <authorList>
            <consortium name="US DOE Joint Genome Institute (JGI-PGF)"/>
            <person name="Lucas S."/>
            <person name="Han J."/>
            <person name="Lapidus A."/>
            <person name="Bruce D."/>
            <person name="Goodwin L."/>
            <person name="Pitluck S."/>
            <person name="Peters L."/>
            <person name="Kyrpides N."/>
            <person name="Mavromatis K."/>
            <person name="Ivanova N."/>
            <person name="Ovchinnikova G."/>
            <person name="Zhang X."/>
            <person name="Misra M."/>
            <person name="Detter J.C."/>
            <person name="Tapia R."/>
            <person name="Han C."/>
            <person name="Land M."/>
            <person name="Hauser L."/>
            <person name="Markowitz V."/>
            <person name="Cheng J.-F."/>
            <person name="Hugenholtz P."/>
            <person name="Woyke T."/>
            <person name="Wu D."/>
            <person name="Tindall B."/>
            <person name="Faehrich R."/>
            <person name="Brambilla E."/>
            <person name="Klenk H.-P."/>
            <person name="Eisen J.A."/>
        </authorList>
    </citation>
    <scope>NUCLEOTIDE SEQUENCE [LARGE SCALE GENOMIC DNA]</scope>
    <source>
        <strain evidence="2">ATCC 29530 / DSM 19594 / LMG 11500 / NCIMB 11436 / LSU 4</strain>
    </source>
</reference>